<protein>
    <submittedName>
        <fullName evidence="9">HAMP domain-containing protein</fullName>
    </submittedName>
</protein>
<dbReference type="GO" id="GO:0005886">
    <property type="term" value="C:plasma membrane"/>
    <property type="evidence" value="ECO:0007669"/>
    <property type="project" value="UniProtKB-SubCell"/>
</dbReference>
<dbReference type="Proteomes" id="UP000476064">
    <property type="component" value="Chromosome"/>
</dbReference>
<evidence type="ECO:0000256" key="3">
    <source>
        <dbReference type="ARBA" id="ARBA00022553"/>
    </source>
</evidence>
<reference evidence="9 10" key="1">
    <citation type="submission" date="2020-01" db="EMBL/GenBank/DDBJ databases">
        <title>Paenibacillus sp. nov., isolated from tomato rhizosphere.</title>
        <authorList>
            <person name="Weon H.-Y."/>
            <person name="Lee S.A."/>
        </authorList>
    </citation>
    <scope>NUCLEOTIDE SEQUENCE [LARGE SCALE GENOMIC DNA]</scope>
    <source>
        <strain evidence="9 10">12200R-189</strain>
    </source>
</reference>
<proteinExistence type="predicted"/>
<feature type="transmembrane region" description="Helical" evidence="7">
    <location>
        <begin position="6"/>
        <end position="24"/>
    </location>
</feature>
<dbReference type="SUPFAM" id="SSF158472">
    <property type="entry name" value="HAMP domain-like"/>
    <property type="match status" value="1"/>
</dbReference>
<dbReference type="InterPro" id="IPR010559">
    <property type="entry name" value="Sig_transdc_His_kin_internal"/>
</dbReference>
<dbReference type="Pfam" id="PF06580">
    <property type="entry name" value="His_kinase"/>
    <property type="match status" value="1"/>
</dbReference>
<dbReference type="PANTHER" id="PTHR34220:SF7">
    <property type="entry name" value="SENSOR HISTIDINE KINASE YPDA"/>
    <property type="match status" value="1"/>
</dbReference>
<dbReference type="AlphaFoldDB" id="A0A6C0FV73"/>
<evidence type="ECO:0000256" key="5">
    <source>
        <dbReference type="ARBA" id="ARBA00022777"/>
    </source>
</evidence>
<keyword evidence="2" id="KW-1003">Cell membrane</keyword>
<keyword evidence="4" id="KW-0808">Transferase</keyword>
<dbReference type="Pfam" id="PF00672">
    <property type="entry name" value="HAMP"/>
    <property type="match status" value="1"/>
</dbReference>
<keyword evidence="7" id="KW-1133">Transmembrane helix</keyword>
<dbReference type="Gene3D" id="6.10.340.10">
    <property type="match status" value="1"/>
</dbReference>
<evidence type="ECO:0000256" key="2">
    <source>
        <dbReference type="ARBA" id="ARBA00022475"/>
    </source>
</evidence>
<sequence length="597" mass="67421">MTLRQKVIVAFGLITVPLVAFLLYTNYYSSKVVREQAAGYNAGLLTLYGDQLDQTLETGNSYLYRLANQEPVIRSLVYHAGDLDEYTMTRVAVSSRLYADFQYNPSMYLEFVYNPNNRDLIMAQPNEKSYEEAEGIASYLKGLFEGAGQGDRIAPFELLWQHCSIGGDSFLLRIVQTDTNTYAGALIRLDVLMKPLQLIARDQSIHAYFLSREGAWLTPGPPPDAAAEGSAAIVASASDNGSGKRAYRTVRGAEKYLMVSHPLGLCDLVLAVMIPEKVMLQQVPMFQRIGYVIPFAAGIVLLIFLAYVQNLVIDPMQRLVKGMRQLSKGNLDTRLAAGRSAEFALIGETFNNMASEIQDLKIHVYEEEIRSQKAEIKQLQLQMNPHFLFNSLNIIYNLAETGRVRLIQQMTRHMVEYLRFFARLKEHAITVREELANVEHYMNIQKLRFPRHLAYEWEMEDAAAAAQLPPLTVQPFVENALKHGFSNGRDLFCVTVRARVLDREGRRFIELVIEDNGKGFPAGLTEHLTETLADPAYTKAHIGIWNVYNHLKIQYRGEAELRLSNVEPKGARVVMVIPYRVSSQEGEVQDAQPIDRG</sequence>
<evidence type="ECO:0000313" key="9">
    <source>
        <dbReference type="EMBL" id="QHT59371.1"/>
    </source>
</evidence>
<dbReference type="PROSITE" id="PS50885">
    <property type="entry name" value="HAMP"/>
    <property type="match status" value="1"/>
</dbReference>
<evidence type="ECO:0000313" key="10">
    <source>
        <dbReference type="Proteomes" id="UP000476064"/>
    </source>
</evidence>
<evidence type="ECO:0000256" key="6">
    <source>
        <dbReference type="ARBA" id="ARBA00023136"/>
    </source>
</evidence>
<dbReference type="InterPro" id="IPR003660">
    <property type="entry name" value="HAMP_dom"/>
</dbReference>
<keyword evidence="7" id="KW-0812">Transmembrane</keyword>
<accession>A0A6C0FV73</accession>
<evidence type="ECO:0000256" key="4">
    <source>
        <dbReference type="ARBA" id="ARBA00022679"/>
    </source>
</evidence>
<dbReference type="InterPro" id="IPR050640">
    <property type="entry name" value="Bact_2-comp_sensor_kinase"/>
</dbReference>
<comment type="subcellular location">
    <subcellularLocation>
        <location evidence="1">Cell membrane</location>
        <topology evidence="1">Multi-pass membrane protein</topology>
    </subcellularLocation>
</comment>
<dbReference type="KEGG" id="plyc:GXP70_04900"/>
<dbReference type="RefSeq" id="WP_162355437.1">
    <property type="nucleotide sequence ID" value="NZ_CP048209.1"/>
</dbReference>
<feature type="domain" description="HAMP" evidence="8">
    <location>
        <begin position="310"/>
        <end position="362"/>
    </location>
</feature>
<dbReference type="SMART" id="SM00304">
    <property type="entry name" value="HAMP"/>
    <property type="match status" value="1"/>
</dbReference>
<dbReference type="SUPFAM" id="SSF55874">
    <property type="entry name" value="ATPase domain of HSP90 chaperone/DNA topoisomerase II/histidine kinase"/>
    <property type="match status" value="1"/>
</dbReference>
<dbReference type="InterPro" id="IPR036890">
    <property type="entry name" value="HATPase_C_sf"/>
</dbReference>
<evidence type="ECO:0000259" key="8">
    <source>
        <dbReference type="PROSITE" id="PS50885"/>
    </source>
</evidence>
<keyword evidence="3" id="KW-0597">Phosphoprotein</keyword>
<dbReference type="CDD" id="cd06225">
    <property type="entry name" value="HAMP"/>
    <property type="match status" value="1"/>
</dbReference>
<keyword evidence="10" id="KW-1185">Reference proteome</keyword>
<evidence type="ECO:0000256" key="1">
    <source>
        <dbReference type="ARBA" id="ARBA00004651"/>
    </source>
</evidence>
<dbReference type="Pfam" id="PF02518">
    <property type="entry name" value="HATPase_c"/>
    <property type="match status" value="1"/>
</dbReference>
<keyword evidence="6 7" id="KW-0472">Membrane</keyword>
<organism evidence="9 10">
    <name type="scientific">Paenibacillus lycopersici</name>
    <dbReference type="NCBI Taxonomy" id="2704462"/>
    <lineage>
        <taxon>Bacteria</taxon>
        <taxon>Bacillati</taxon>
        <taxon>Bacillota</taxon>
        <taxon>Bacilli</taxon>
        <taxon>Bacillales</taxon>
        <taxon>Paenibacillaceae</taxon>
        <taxon>Paenibacillus</taxon>
    </lineage>
</organism>
<dbReference type="InterPro" id="IPR003594">
    <property type="entry name" value="HATPase_dom"/>
</dbReference>
<dbReference type="Gene3D" id="3.30.565.10">
    <property type="entry name" value="Histidine kinase-like ATPase, C-terminal domain"/>
    <property type="match status" value="1"/>
</dbReference>
<keyword evidence="5" id="KW-0418">Kinase</keyword>
<name>A0A6C0FV73_9BACL</name>
<dbReference type="GO" id="GO:0000155">
    <property type="term" value="F:phosphorelay sensor kinase activity"/>
    <property type="evidence" value="ECO:0007669"/>
    <property type="project" value="InterPro"/>
</dbReference>
<feature type="transmembrane region" description="Helical" evidence="7">
    <location>
        <begin position="289"/>
        <end position="308"/>
    </location>
</feature>
<evidence type="ECO:0000256" key="7">
    <source>
        <dbReference type="SAM" id="Phobius"/>
    </source>
</evidence>
<gene>
    <name evidence="9" type="ORF">GXP70_04900</name>
</gene>
<dbReference type="PANTHER" id="PTHR34220">
    <property type="entry name" value="SENSOR HISTIDINE KINASE YPDA"/>
    <property type="match status" value="1"/>
</dbReference>
<dbReference type="EMBL" id="CP048209">
    <property type="protein sequence ID" value="QHT59371.1"/>
    <property type="molecule type" value="Genomic_DNA"/>
</dbReference>